<feature type="chain" id="PRO_5047049098" description="Secreted protein" evidence="2">
    <location>
        <begin position="21"/>
        <end position="157"/>
    </location>
</feature>
<accession>A0ABP5G0Y1</accession>
<dbReference type="RefSeq" id="WP_344373818.1">
    <property type="nucleotide sequence ID" value="NZ_BAAAPW010000003.1"/>
</dbReference>
<evidence type="ECO:0008006" key="5">
    <source>
        <dbReference type="Google" id="ProtNLM"/>
    </source>
</evidence>
<evidence type="ECO:0000256" key="2">
    <source>
        <dbReference type="SAM" id="SignalP"/>
    </source>
</evidence>
<keyword evidence="2" id="KW-0732">Signal</keyword>
<evidence type="ECO:0000313" key="3">
    <source>
        <dbReference type="EMBL" id="GAA2038216.1"/>
    </source>
</evidence>
<dbReference type="EMBL" id="BAAAPW010000003">
    <property type="protein sequence ID" value="GAA2038216.1"/>
    <property type="molecule type" value="Genomic_DNA"/>
</dbReference>
<protein>
    <recommendedName>
        <fullName evidence="5">Secreted protein</fullName>
    </recommendedName>
</protein>
<proteinExistence type="predicted"/>
<sequence length="157" mass="16227">MSLRLTSALAVPAIAMLLFAGCTGTTAPDSSDSTETSPSADSGPQSLDEACTELRAGLQELESVDATALQDDLVNDPEAAVATIDEVEAAIVEATSSIRNEDLRPLAEDAEQATNTYFDEIRAAAEDPQSADAAMLQSGLEEFAASVGELQTACNEG</sequence>
<gene>
    <name evidence="3" type="ORF">GCM10009819_23680</name>
</gene>
<dbReference type="PROSITE" id="PS51257">
    <property type="entry name" value="PROKAR_LIPOPROTEIN"/>
    <property type="match status" value="1"/>
</dbReference>
<feature type="region of interest" description="Disordered" evidence="1">
    <location>
        <begin position="25"/>
        <end position="49"/>
    </location>
</feature>
<feature type="signal peptide" evidence="2">
    <location>
        <begin position="1"/>
        <end position="20"/>
    </location>
</feature>
<evidence type="ECO:0000256" key="1">
    <source>
        <dbReference type="SAM" id="MobiDB-lite"/>
    </source>
</evidence>
<reference evidence="4" key="1">
    <citation type="journal article" date="2019" name="Int. J. Syst. Evol. Microbiol.">
        <title>The Global Catalogue of Microorganisms (GCM) 10K type strain sequencing project: providing services to taxonomists for standard genome sequencing and annotation.</title>
        <authorList>
            <consortium name="The Broad Institute Genomics Platform"/>
            <consortium name="The Broad Institute Genome Sequencing Center for Infectious Disease"/>
            <person name="Wu L."/>
            <person name="Ma J."/>
        </authorList>
    </citation>
    <scope>NUCLEOTIDE SEQUENCE [LARGE SCALE GENOMIC DNA]</scope>
    <source>
        <strain evidence="4">JCM 15672</strain>
    </source>
</reference>
<evidence type="ECO:0000313" key="4">
    <source>
        <dbReference type="Proteomes" id="UP001501196"/>
    </source>
</evidence>
<organism evidence="3 4">
    <name type="scientific">Agromyces tropicus</name>
    <dbReference type="NCBI Taxonomy" id="555371"/>
    <lineage>
        <taxon>Bacteria</taxon>
        <taxon>Bacillati</taxon>
        <taxon>Actinomycetota</taxon>
        <taxon>Actinomycetes</taxon>
        <taxon>Micrococcales</taxon>
        <taxon>Microbacteriaceae</taxon>
        <taxon>Agromyces</taxon>
    </lineage>
</organism>
<comment type="caution">
    <text evidence="3">The sequence shown here is derived from an EMBL/GenBank/DDBJ whole genome shotgun (WGS) entry which is preliminary data.</text>
</comment>
<dbReference type="Proteomes" id="UP001501196">
    <property type="component" value="Unassembled WGS sequence"/>
</dbReference>
<name>A0ABP5G0Y1_9MICO</name>
<keyword evidence="4" id="KW-1185">Reference proteome</keyword>
<feature type="compositionally biased region" description="Low complexity" evidence="1">
    <location>
        <begin position="25"/>
        <end position="42"/>
    </location>
</feature>